<dbReference type="InterPro" id="IPR006157">
    <property type="entry name" value="FolB_dom"/>
</dbReference>
<feature type="domain" description="Dihydroneopterin aldolase/epimerase" evidence="8">
    <location>
        <begin position="130"/>
        <end position="240"/>
    </location>
</feature>
<comment type="pathway">
    <text evidence="2">Cofactor biosynthesis; tetrahydrofolate biosynthesis; 2-amino-4-hydroxy-6-hydroxymethyl-7,8-dihydropteridine diphosphate from 7,8-dihydroneopterin triphosphate: step 3/4.</text>
</comment>
<dbReference type="GO" id="GO:0004150">
    <property type="term" value="F:dihydroneopterin aldolase activity"/>
    <property type="evidence" value="ECO:0007669"/>
    <property type="project" value="UniProtKB-EC"/>
</dbReference>
<dbReference type="SUPFAM" id="SSF55620">
    <property type="entry name" value="Tetrahydrobiopterin biosynthesis enzymes-like"/>
    <property type="match status" value="2"/>
</dbReference>
<keyword evidence="5" id="KW-0289">Folate biosynthesis</keyword>
<dbReference type="Pfam" id="PF02152">
    <property type="entry name" value="FolB"/>
    <property type="match status" value="2"/>
</dbReference>
<dbReference type="RefSeq" id="XP_064700505.1">
    <property type="nucleotide sequence ID" value="XM_064853930.1"/>
</dbReference>
<dbReference type="GO" id="GO:0005737">
    <property type="term" value="C:cytoplasm"/>
    <property type="evidence" value="ECO:0007669"/>
    <property type="project" value="TreeGrafter"/>
</dbReference>
<evidence type="ECO:0000256" key="2">
    <source>
        <dbReference type="ARBA" id="ARBA00005013"/>
    </source>
</evidence>
<dbReference type="InterPro" id="IPR043133">
    <property type="entry name" value="GTP-CH-I_C/QueF"/>
</dbReference>
<dbReference type="AlphaFoldDB" id="A0AAV9MTU5"/>
<evidence type="ECO:0000313" key="10">
    <source>
        <dbReference type="Proteomes" id="UP001358417"/>
    </source>
</evidence>
<evidence type="ECO:0000256" key="7">
    <source>
        <dbReference type="ARBA" id="ARBA00032903"/>
    </source>
</evidence>
<comment type="similarity">
    <text evidence="3">Belongs to the DHNA family.</text>
</comment>
<accession>A0AAV9MTU5</accession>
<evidence type="ECO:0000256" key="3">
    <source>
        <dbReference type="ARBA" id="ARBA00005708"/>
    </source>
</evidence>
<keyword evidence="6" id="KW-0456">Lyase</keyword>
<proteinExistence type="inferred from homology"/>
<dbReference type="PANTHER" id="PTHR42844:SF1">
    <property type="entry name" value="DIHYDRONEOPTERIN ALDOLASE 1-RELATED"/>
    <property type="match status" value="1"/>
</dbReference>
<evidence type="ECO:0000256" key="1">
    <source>
        <dbReference type="ARBA" id="ARBA00001353"/>
    </source>
</evidence>
<dbReference type="GO" id="GO:0046656">
    <property type="term" value="P:folic acid biosynthetic process"/>
    <property type="evidence" value="ECO:0007669"/>
    <property type="project" value="UniProtKB-KW"/>
</dbReference>
<dbReference type="InterPro" id="IPR006156">
    <property type="entry name" value="Dihydroneopterin_aldolase"/>
</dbReference>
<organism evidence="9 10">
    <name type="scientific">Exophiala bonariae</name>
    <dbReference type="NCBI Taxonomy" id="1690606"/>
    <lineage>
        <taxon>Eukaryota</taxon>
        <taxon>Fungi</taxon>
        <taxon>Dikarya</taxon>
        <taxon>Ascomycota</taxon>
        <taxon>Pezizomycotina</taxon>
        <taxon>Eurotiomycetes</taxon>
        <taxon>Chaetothyriomycetidae</taxon>
        <taxon>Chaetothyriales</taxon>
        <taxon>Herpotrichiellaceae</taxon>
        <taxon>Exophiala</taxon>
    </lineage>
</organism>
<name>A0AAV9MTU5_9EURO</name>
<comment type="catalytic activity">
    <reaction evidence="1">
        <text>7,8-dihydroneopterin = 6-hydroxymethyl-7,8-dihydropterin + glycolaldehyde</text>
        <dbReference type="Rhea" id="RHEA:10540"/>
        <dbReference type="ChEBI" id="CHEBI:17001"/>
        <dbReference type="ChEBI" id="CHEBI:17071"/>
        <dbReference type="ChEBI" id="CHEBI:44841"/>
        <dbReference type="EC" id="4.1.2.25"/>
    </reaction>
</comment>
<dbReference type="Gene3D" id="3.30.1130.10">
    <property type="match status" value="2"/>
</dbReference>
<dbReference type="EC" id="4.1.2.25" evidence="4"/>
<dbReference type="SMART" id="SM00905">
    <property type="entry name" value="FolB"/>
    <property type="match status" value="2"/>
</dbReference>
<reference evidence="9 10" key="1">
    <citation type="submission" date="2023-08" db="EMBL/GenBank/DDBJ databases">
        <title>Black Yeasts Isolated from many extreme environments.</title>
        <authorList>
            <person name="Coleine C."/>
            <person name="Stajich J.E."/>
            <person name="Selbmann L."/>
        </authorList>
    </citation>
    <scope>NUCLEOTIDE SEQUENCE [LARGE SCALE GENOMIC DNA]</scope>
    <source>
        <strain evidence="9 10">CCFEE 5792</strain>
    </source>
</reference>
<evidence type="ECO:0000259" key="8">
    <source>
        <dbReference type="SMART" id="SM00905"/>
    </source>
</evidence>
<evidence type="ECO:0000256" key="6">
    <source>
        <dbReference type="ARBA" id="ARBA00023239"/>
    </source>
</evidence>
<comment type="caution">
    <text evidence="9">The sequence shown here is derived from an EMBL/GenBank/DDBJ whole genome shotgun (WGS) entry which is preliminary data.</text>
</comment>
<evidence type="ECO:0000256" key="4">
    <source>
        <dbReference type="ARBA" id="ARBA00013043"/>
    </source>
</evidence>
<dbReference type="NCBIfam" id="TIGR00526">
    <property type="entry name" value="folB_dom"/>
    <property type="match status" value="1"/>
</dbReference>
<evidence type="ECO:0000313" key="9">
    <source>
        <dbReference type="EMBL" id="KAK5044855.1"/>
    </source>
</evidence>
<dbReference type="GeneID" id="89978551"/>
<feature type="domain" description="Dihydroneopterin aldolase/epimerase" evidence="8">
    <location>
        <begin position="4"/>
        <end position="113"/>
    </location>
</feature>
<gene>
    <name evidence="9" type="ORF">LTR84_010393</name>
</gene>
<evidence type="ECO:0000256" key="5">
    <source>
        <dbReference type="ARBA" id="ARBA00022909"/>
    </source>
</evidence>
<sequence length="256" mass="28546">MDKVILKNLRFDLVVGLDAWRRWNKPQPVFISLEVQPISNFEAAAAKDDVSLTMDYGKLYKKISAGLALVPQFATVQMLIAQISELVTDYLVLDIDILLPKAILQSRAGVLYRSQFDRSSSDLPAFSLSMTIKEIACDCIIGVNPHERIYKQSLFFDISVPFIGPVTSNADNSEDSEKLHNMAQEVIARVEGSSYLTVEALATAVAQIVTMNYDHTVAKIRVEKPSAIATIEAAAVEITRSRSFFDNKDFWKVKLP</sequence>
<dbReference type="EMBL" id="JAVRRD010000042">
    <property type="protein sequence ID" value="KAK5044855.1"/>
    <property type="molecule type" value="Genomic_DNA"/>
</dbReference>
<dbReference type="PANTHER" id="PTHR42844">
    <property type="entry name" value="DIHYDRONEOPTERIN ALDOLASE 1-RELATED"/>
    <property type="match status" value="1"/>
</dbReference>
<keyword evidence="10" id="KW-1185">Reference proteome</keyword>
<dbReference type="Proteomes" id="UP001358417">
    <property type="component" value="Unassembled WGS sequence"/>
</dbReference>
<protein>
    <recommendedName>
        <fullName evidence="4">dihydroneopterin aldolase</fullName>
        <ecNumber evidence="4">4.1.2.25</ecNumber>
    </recommendedName>
    <alternativeName>
        <fullName evidence="7">7,8-dihydroneopterin aldolase</fullName>
    </alternativeName>
</protein>